<dbReference type="GO" id="GO:0007131">
    <property type="term" value="P:reciprocal meiotic recombination"/>
    <property type="evidence" value="ECO:0007669"/>
    <property type="project" value="InterPro"/>
</dbReference>
<evidence type="ECO:0000313" key="2">
    <source>
        <dbReference type="EMBL" id="GMM54712.1"/>
    </source>
</evidence>
<dbReference type="Proteomes" id="UP001377567">
    <property type="component" value="Unassembled WGS sequence"/>
</dbReference>
<reference evidence="2 3" key="1">
    <citation type="journal article" date="2023" name="Elife">
        <title>Identification of key yeast species and microbe-microbe interactions impacting larval growth of Drosophila in the wild.</title>
        <authorList>
            <person name="Mure A."/>
            <person name="Sugiura Y."/>
            <person name="Maeda R."/>
            <person name="Honda K."/>
            <person name="Sakurai N."/>
            <person name="Takahashi Y."/>
            <person name="Watada M."/>
            <person name="Katoh T."/>
            <person name="Gotoh A."/>
            <person name="Gotoh Y."/>
            <person name="Taniguchi I."/>
            <person name="Nakamura K."/>
            <person name="Hayashi T."/>
            <person name="Katayama T."/>
            <person name="Uemura T."/>
            <person name="Hattori Y."/>
        </authorList>
    </citation>
    <scope>NUCLEOTIDE SEQUENCE [LARGE SCALE GENOMIC DNA]</scope>
    <source>
        <strain evidence="2 3">KH-74</strain>
    </source>
</reference>
<dbReference type="Pfam" id="PF03525">
    <property type="entry name" value="Meiotic_rec114"/>
    <property type="match status" value="1"/>
</dbReference>
<comment type="caution">
    <text evidence="2">The sequence shown here is derived from an EMBL/GenBank/DDBJ whole genome shotgun (WGS) entry which is preliminary data.</text>
</comment>
<organism evidence="2 3">
    <name type="scientific">Maudiozyma humilis</name>
    <name type="common">Sour dough yeast</name>
    <name type="synonym">Kazachstania humilis</name>
    <dbReference type="NCBI Taxonomy" id="51915"/>
    <lineage>
        <taxon>Eukaryota</taxon>
        <taxon>Fungi</taxon>
        <taxon>Dikarya</taxon>
        <taxon>Ascomycota</taxon>
        <taxon>Saccharomycotina</taxon>
        <taxon>Saccharomycetes</taxon>
        <taxon>Saccharomycetales</taxon>
        <taxon>Saccharomycetaceae</taxon>
        <taxon>Maudiozyma</taxon>
    </lineage>
</organism>
<protein>
    <submittedName>
        <fullName evidence="2">Rec114 protein</fullName>
    </submittedName>
</protein>
<feature type="compositionally biased region" description="Basic and acidic residues" evidence="1">
    <location>
        <begin position="372"/>
        <end position="390"/>
    </location>
</feature>
<evidence type="ECO:0000313" key="3">
    <source>
        <dbReference type="Proteomes" id="UP001377567"/>
    </source>
</evidence>
<proteinExistence type="predicted"/>
<feature type="region of interest" description="Disordered" evidence="1">
    <location>
        <begin position="365"/>
        <end position="396"/>
    </location>
</feature>
<sequence>MPMQYHERDDFITVRQYSTYRGMIPAPNGFHTRGIQLDNTKWQHVPSTVEVNFGVTLHESKNRVIIKTVLGRTDILDYIDVIMTSSYDTIQFSYRLLALSCKYLAIEGGCQVMKRFQLEFNDNAQLSKVVFKLRQLKCLVKEVPYRCPTIAVQERFPYTKINDFENRNFSQNYYQNEENNTQCSFQSFEGGDGSRNTALGELSQTIHNESKQNTKEYNHDYLTGLKISYDNFNNNQHVSHFTTLGAYQDTLLEPVPEQNENNHILGKKNENANMNYLSQSSTYRNFIPIRKEDINREIAESTSEIEFLNCMYPGIFNHNDEHATSFSIVPKESVKPESRDKKTEIEYKTLDNVLLKNNEKNVPATYCSSTGEGKKSPETTQSREMKDSECHTSAPKGQLSFPAECNTLDNLTSAKNSKYRKLKSKKGRKMKVSRKLLEEKLRDQKFMKWVCITL</sequence>
<keyword evidence="3" id="KW-1185">Reference proteome</keyword>
<dbReference type="PRINTS" id="PR01548">
    <property type="entry name" value="MEIOTICR114"/>
</dbReference>
<name>A0AAV5RVH1_MAUHU</name>
<dbReference type="InterPro" id="IPR004354">
    <property type="entry name" value="Meiotic_Rec114"/>
</dbReference>
<evidence type="ECO:0000256" key="1">
    <source>
        <dbReference type="SAM" id="MobiDB-lite"/>
    </source>
</evidence>
<dbReference type="EMBL" id="BTGD01000003">
    <property type="protein sequence ID" value="GMM54712.1"/>
    <property type="molecule type" value="Genomic_DNA"/>
</dbReference>
<accession>A0AAV5RVH1</accession>
<gene>
    <name evidence="2" type="ORF">DAKH74_013280</name>
</gene>
<dbReference type="AlphaFoldDB" id="A0AAV5RVH1"/>